<dbReference type="RefSeq" id="WP_207526713.1">
    <property type="nucleotide sequence ID" value="NZ_CP071518.1"/>
</dbReference>
<comment type="similarity">
    <text evidence="1">Belongs to the PhzF family.</text>
</comment>
<dbReference type="Proteomes" id="UP000639274">
    <property type="component" value="Chromosome"/>
</dbReference>
<feature type="region of interest" description="Disordered" evidence="3">
    <location>
        <begin position="240"/>
        <end position="324"/>
    </location>
</feature>
<feature type="compositionally biased region" description="Gly residues" evidence="3">
    <location>
        <begin position="240"/>
        <end position="253"/>
    </location>
</feature>
<evidence type="ECO:0000256" key="2">
    <source>
        <dbReference type="ARBA" id="ARBA00023235"/>
    </source>
</evidence>
<gene>
    <name evidence="4" type="ORF">I8J32_000835</name>
</gene>
<evidence type="ECO:0000256" key="3">
    <source>
        <dbReference type="SAM" id="MobiDB-lite"/>
    </source>
</evidence>
<dbReference type="Gene3D" id="3.10.310.10">
    <property type="entry name" value="Diaminopimelate Epimerase, Chain A, domain 1"/>
    <property type="match status" value="2"/>
</dbReference>
<keyword evidence="2 4" id="KW-0413">Isomerase</keyword>
<keyword evidence="5" id="KW-1185">Reference proteome</keyword>
<proteinExistence type="inferred from homology"/>
<dbReference type="NCBIfam" id="TIGR00654">
    <property type="entry name" value="PhzF_family"/>
    <property type="match status" value="1"/>
</dbReference>
<dbReference type="AlphaFoldDB" id="A0A975AT14"/>
<sequence>MHEPQILHYSAFTADPRGGNPAGVVLDARGLDAAAMQAVAARLGYSESAFLSPRGDDEFDLRFYAPTGEVRFCGHATIATAAALAERAGPGRLRFHTRAGEVRVATRIDDGIAAATLTSVEPYVESEVPDLATSLAHVLRLDADALDPGLPTRIAYAGGREFIVGVRTRAQLAALDYDFEGLLAWCNTHDLQGGIVIWRESATVFHARGPFPVGGVVEDPATGAAAAALGAYLRELGPGRTAGHGDGVAGRGHGPPQPAGGRHRPAGRDRGDGSGGGDRGLTDRPFPACSWPLPPLAGEGWDGGVTDRRHPDNAQSKSDQSRRT</sequence>
<name>A0A975AT14_9GAMM</name>
<protein>
    <submittedName>
        <fullName evidence="4">PhzF family phenazine biosynthesis isomerase</fullName>
    </submittedName>
</protein>
<dbReference type="PANTHER" id="PTHR13774">
    <property type="entry name" value="PHENAZINE BIOSYNTHESIS PROTEIN"/>
    <property type="match status" value="1"/>
</dbReference>
<evidence type="ECO:0000313" key="4">
    <source>
        <dbReference type="EMBL" id="QSX78535.1"/>
    </source>
</evidence>
<evidence type="ECO:0000313" key="5">
    <source>
        <dbReference type="Proteomes" id="UP000639274"/>
    </source>
</evidence>
<dbReference type="EMBL" id="CP071518">
    <property type="protein sequence ID" value="QSX78535.1"/>
    <property type="molecule type" value="Genomic_DNA"/>
</dbReference>
<reference evidence="4 5" key="1">
    <citation type="submission" date="2021-03" db="EMBL/GenBank/DDBJ databases">
        <title>Lysobacter sp. nov. isolated from soil of gangwondo yeongwol, south Korea.</title>
        <authorList>
            <person name="Kim K.R."/>
            <person name="Kim K.H."/>
            <person name="Jeon C.O."/>
        </authorList>
    </citation>
    <scope>NUCLEOTIDE SEQUENCE [LARGE SCALE GENOMIC DNA]</scope>
    <source>
        <strain evidence="4 5">R19</strain>
    </source>
</reference>
<dbReference type="SUPFAM" id="SSF54506">
    <property type="entry name" value="Diaminopimelate epimerase-like"/>
    <property type="match status" value="1"/>
</dbReference>
<evidence type="ECO:0000256" key="1">
    <source>
        <dbReference type="ARBA" id="ARBA00008270"/>
    </source>
</evidence>
<dbReference type="Pfam" id="PF02567">
    <property type="entry name" value="PhzC-PhzF"/>
    <property type="match status" value="1"/>
</dbReference>
<dbReference type="KEGG" id="lsf:I8J32_000835"/>
<dbReference type="InterPro" id="IPR003719">
    <property type="entry name" value="Phenazine_PhzF-like"/>
</dbReference>
<dbReference type="PANTHER" id="PTHR13774:SF39">
    <property type="entry name" value="BIOSYNTHESIS PROTEIN, PUTATIVE-RELATED"/>
    <property type="match status" value="1"/>
</dbReference>
<accession>A0A975AT14</accession>
<dbReference type="GO" id="GO:0016853">
    <property type="term" value="F:isomerase activity"/>
    <property type="evidence" value="ECO:0007669"/>
    <property type="project" value="UniProtKB-KW"/>
</dbReference>
<organism evidence="4 5">
    <name type="scientific">Agrilutibacter solisilvae</name>
    <dbReference type="NCBI Taxonomy" id="2763317"/>
    <lineage>
        <taxon>Bacteria</taxon>
        <taxon>Pseudomonadati</taxon>
        <taxon>Pseudomonadota</taxon>
        <taxon>Gammaproteobacteria</taxon>
        <taxon>Lysobacterales</taxon>
        <taxon>Lysobacteraceae</taxon>
        <taxon>Agrilutibacter</taxon>
    </lineage>
</organism>
<dbReference type="GO" id="GO:0005737">
    <property type="term" value="C:cytoplasm"/>
    <property type="evidence" value="ECO:0007669"/>
    <property type="project" value="TreeGrafter"/>
</dbReference>